<evidence type="ECO:0000256" key="2">
    <source>
        <dbReference type="ARBA" id="ARBA00023242"/>
    </source>
</evidence>
<dbReference type="Proteomes" id="UP001144673">
    <property type="component" value="Chromosome 1"/>
</dbReference>
<name>A0A9W8QPG4_AKAMU</name>
<dbReference type="EMBL" id="JAJHUN010000001">
    <property type="protein sequence ID" value="KAJ4165148.1"/>
    <property type="molecule type" value="Genomic_DNA"/>
</dbReference>
<dbReference type="Pfam" id="PF00172">
    <property type="entry name" value="Zn_clus"/>
    <property type="match status" value="1"/>
</dbReference>
<evidence type="ECO:0000259" key="4">
    <source>
        <dbReference type="PROSITE" id="PS50048"/>
    </source>
</evidence>
<dbReference type="InterPro" id="IPR036864">
    <property type="entry name" value="Zn2-C6_fun-type_DNA-bd_sf"/>
</dbReference>
<reference evidence="5" key="1">
    <citation type="journal article" date="2023" name="Access Microbiol">
        <title>De-novo genome assembly for Akanthomyces muscarius, a biocontrol agent of insect agricultural pests.</title>
        <authorList>
            <person name="Erdos Z."/>
            <person name="Studholme D.J."/>
            <person name="Raymond B."/>
            <person name="Sharma M."/>
        </authorList>
    </citation>
    <scope>NUCLEOTIDE SEQUENCE</scope>
    <source>
        <strain evidence="5">Ve6</strain>
    </source>
</reference>
<dbReference type="KEGG" id="amus:LMH87_006794"/>
<evidence type="ECO:0000256" key="3">
    <source>
        <dbReference type="SAM" id="MobiDB-lite"/>
    </source>
</evidence>
<gene>
    <name evidence="5" type="ORF">LMH87_006794</name>
</gene>
<feature type="domain" description="Zn(2)-C6 fungal-type" evidence="4">
    <location>
        <begin position="46"/>
        <end position="76"/>
    </location>
</feature>
<dbReference type="InterPro" id="IPR001138">
    <property type="entry name" value="Zn2Cys6_DnaBD"/>
</dbReference>
<dbReference type="GO" id="GO:0000981">
    <property type="term" value="F:DNA-binding transcription factor activity, RNA polymerase II-specific"/>
    <property type="evidence" value="ECO:0007669"/>
    <property type="project" value="InterPro"/>
</dbReference>
<dbReference type="CDD" id="cd00067">
    <property type="entry name" value="GAL4"/>
    <property type="match status" value="1"/>
</dbReference>
<dbReference type="InterPro" id="IPR021858">
    <property type="entry name" value="Fun_TF"/>
</dbReference>
<dbReference type="RefSeq" id="XP_056060063.1">
    <property type="nucleotide sequence ID" value="XM_056204736.1"/>
</dbReference>
<dbReference type="Pfam" id="PF11951">
    <property type="entry name" value="Fungal_trans_2"/>
    <property type="match status" value="1"/>
</dbReference>
<organism evidence="5 6">
    <name type="scientific">Akanthomyces muscarius</name>
    <name type="common">Entomopathogenic fungus</name>
    <name type="synonym">Lecanicillium muscarium</name>
    <dbReference type="NCBI Taxonomy" id="2231603"/>
    <lineage>
        <taxon>Eukaryota</taxon>
        <taxon>Fungi</taxon>
        <taxon>Dikarya</taxon>
        <taxon>Ascomycota</taxon>
        <taxon>Pezizomycotina</taxon>
        <taxon>Sordariomycetes</taxon>
        <taxon>Hypocreomycetidae</taxon>
        <taxon>Hypocreales</taxon>
        <taxon>Cordycipitaceae</taxon>
        <taxon>Akanthomyces</taxon>
    </lineage>
</organism>
<proteinExistence type="predicted"/>
<dbReference type="SMART" id="SM00066">
    <property type="entry name" value="GAL4"/>
    <property type="match status" value="1"/>
</dbReference>
<keyword evidence="2" id="KW-0539">Nucleus</keyword>
<dbReference type="AlphaFoldDB" id="A0A9W8QPG4"/>
<evidence type="ECO:0000256" key="1">
    <source>
        <dbReference type="ARBA" id="ARBA00004123"/>
    </source>
</evidence>
<dbReference type="Gene3D" id="4.10.240.10">
    <property type="entry name" value="Zn(2)-C6 fungal-type DNA-binding domain"/>
    <property type="match status" value="1"/>
</dbReference>
<dbReference type="GO" id="GO:0005634">
    <property type="term" value="C:nucleus"/>
    <property type="evidence" value="ECO:0007669"/>
    <property type="project" value="UniProtKB-SubCell"/>
</dbReference>
<comment type="subcellular location">
    <subcellularLocation>
        <location evidence="1">Nucleus</location>
    </subcellularLocation>
</comment>
<dbReference type="PROSITE" id="PS50048">
    <property type="entry name" value="ZN2_CY6_FUNGAL_2"/>
    <property type="match status" value="1"/>
</dbReference>
<evidence type="ECO:0000313" key="6">
    <source>
        <dbReference type="Proteomes" id="UP001144673"/>
    </source>
</evidence>
<dbReference type="PANTHER" id="PTHR37534">
    <property type="entry name" value="TRANSCRIPTIONAL ACTIVATOR PROTEIN UGA3"/>
    <property type="match status" value="1"/>
</dbReference>
<keyword evidence="6" id="KW-1185">Reference proteome</keyword>
<accession>A0A9W8QPG4</accession>
<feature type="region of interest" description="Disordered" evidence="3">
    <location>
        <begin position="1"/>
        <end position="37"/>
    </location>
</feature>
<evidence type="ECO:0000313" key="5">
    <source>
        <dbReference type="EMBL" id="KAJ4165148.1"/>
    </source>
</evidence>
<dbReference type="PANTHER" id="PTHR37534:SF46">
    <property type="entry name" value="ZN(II)2CYS6 TRANSCRIPTION FACTOR (EUROFUNG)"/>
    <property type="match status" value="1"/>
</dbReference>
<dbReference type="PROSITE" id="PS00463">
    <property type="entry name" value="ZN2_CY6_FUNGAL_1"/>
    <property type="match status" value="1"/>
</dbReference>
<sequence>MEISERIVPPNKTPRSIDSPASDTGVSPTRPVGRRTKRWAPRATTGCLTCRLRHVKCDEFRPECGRCLKRGVKCHFDRNPAVVQVALDSPSSRDANSFIMPIPVALGGLTPLQYDWIASCRIFGIILSAFPVDPLFPAEDLEAKRKALWVPDHTMESRIRFVLGHYFTQQRRSSPPPTRDGWLGDLASVQRKFSHYTGQVLAKLGTDIGDPGKYLEKQVLSRVSLLIATDISVSTPTLRHHLRGFIAGVKATGGIRVALDNHEIHRNSVFLVMMSMIITNTTSPSFDQMGEEAFFTNEDVYAYCADELMETFPCPTQLFLCIRDINRARREIAGGQYSTGIVREMMQAIFRIIASFEPQTWRERYVLPEPEVRFQLAAMYKAATMLYGMMTLAAYAGVPFDASHRIASTEGIVDLALALSQPLGDHLALAWPLMVAGASLGGAPPGRQAVVDRLLLSISQGVYASNGVFFALERLRVFWKSGKTEWDECFSTWQAAIP</sequence>
<dbReference type="GO" id="GO:0008270">
    <property type="term" value="F:zinc ion binding"/>
    <property type="evidence" value="ECO:0007669"/>
    <property type="project" value="InterPro"/>
</dbReference>
<dbReference type="SUPFAM" id="SSF57701">
    <property type="entry name" value="Zn2/Cys6 DNA-binding domain"/>
    <property type="match status" value="1"/>
</dbReference>
<feature type="compositionally biased region" description="Polar residues" evidence="3">
    <location>
        <begin position="13"/>
        <end position="27"/>
    </location>
</feature>
<protein>
    <recommendedName>
        <fullName evidence="4">Zn(2)-C6 fungal-type domain-containing protein</fullName>
    </recommendedName>
</protein>
<comment type="caution">
    <text evidence="5">The sequence shown here is derived from an EMBL/GenBank/DDBJ whole genome shotgun (WGS) entry which is preliminary data.</text>
</comment>
<dbReference type="GeneID" id="80893953"/>